<keyword evidence="3" id="KW-0479">Metal-binding</keyword>
<evidence type="ECO:0000256" key="2">
    <source>
        <dbReference type="ARBA" id="ARBA00008779"/>
    </source>
</evidence>
<dbReference type="GO" id="GO:0046872">
    <property type="term" value="F:metal ion binding"/>
    <property type="evidence" value="ECO:0007669"/>
    <property type="project" value="UniProtKB-KW"/>
</dbReference>
<evidence type="ECO:0000256" key="7">
    <source>
        <dbReference type="SAM" id="MobiDB-lite"/>
    </source>
</evidence>
<dbReference type="GO" id="GO:0004065">
    <property type="term" value="F:arylsulfatase activity"/>
    <property type="evidence" value="ECO:0007669"/>
    <property type="project" value="TreeGrafter"/>
</dbReference>
<dbReference type="InterPro" id="IPR050738">
    <property type="entry name" value="Sulfatase"/>
</dbReference>
<evidence type="ECO:0000256" key="1">
    <source>
        <dbReference type="ARBA" id="ARBA00001913"/>
    </source>
</evidence>
<feature type="domain" description="Sulfatase N-terminal" evidence="8">
    <location>
        <begin position="32"/>
        <end position="383"/>
    </location>
</feature>
<evidence type="ECO:0000256" key="3">
    <source>
        <dbReference type="ARBA" id="ARBA00022723"/>
    </source>
</evidence>
<dbReference type="Proteomes" id="UP000585050">
    <property type="component" value="Unassembled WGS sequence"/>
</dbReference>
<dbReference type="Gene3D" id="3.30.1120.10">
    <property type="match status" value="1"/>
</dbReference>
<evidence type="ECO:0000256" key="5">
    <source>
        <dbReference type="ARBA" id="ARBA00022801"/>
    </source>
</evidence>
<evidence type="ECO:0000313" key="9">
    <source>
        <dbReference type="EMBL" id="NLR93305.1"/>
    </source>
</evidence>
<keyword evidence="5" id="KW-0378">Hydrolase</keyword>
<dbReference type="SUPFAM" id="SSF53649">
    <property type="entry name" value="Alkaline phosphatase-like"/>
    <property type="match status" value="1"/>
</dbReference>
<dbReference type="CDD" id="cd16144">
    <property type="entry name" value="ARS_like"/>
    <property type="match status" value="1"/>
</dbReference>
<accession>A0A7X8XXQ1</accession>
<reference evidence="9 10" key="1">
    <citation type="submission" date="2020-04" db="EMBL/GenBank/DDBJ databases">
        <title>Flammeovirga sp. SR4, a novel species isolated from seawater.</title>
        <authorList>
            <person name="Wang X."/>
        </authorList>
    </citation>
    <scope>NUCLEOTIDE SEQUENCE [LARGE SCALE GENOMIC DNA]</scope>
    <source>
        <strain evidence="9 10">SR4</strain>
    </source>
</reference>
<evidence type="ECO:0000256" key="4">
    <source>
        <dbReference type="ARBA" id="ARBA00022729"/>
    </source>
</evidence>
<dbReference type="PANTHER" id="PTHR42693">
    <property type="entry name" value="ARYLSULFATASE FAMILY MEMBER"/>
    <property type="match status" value="1"/>
</dbReference>
<gene>
    <name evidence="9" type="ORF">HGP29_19070</name>
</gene>
<comment type="caution">
    <text evidence="9">The sequence shown here is derived from an EMBL/GenBank/DDBJ whole genome shotgun (WGS) entry which is preliminary data.</text>
</comment>
<dbReference type="AlphaFoldDB" id="A0A7X8XXQ1"/>
<dbReference type="PROSITE" id="PS00149">
    <property type="entry name" value="SULFATASE_2"/>
    <property type="match status" value="1"/>
</dbReference>
<dbReference type="InterPro" id="IPR017850">
    <property type="entry name" value="Alkaline_phosphatase_core_sf"/>
</dbReference>
<feature type="compositionally biased region" description="Basic and acidic residues" evidence="7">
    <location>
        <begin position="498"/>
        <end position="508"/>
    </location>
</feature>
<protein>
    <submittedName>
        <fullName evidence="9">Sulfatase</fullName>
    </submittedName>
</protein>
<comment type="cofactor">
    <cofactor evidence="1">
        <name>Ca(2+)</name>
        <dbReference type="ChEBI" id="CHEBI:29108"/>
    </cofactor>
</comment>
<dbReference type="RefSeq" id="WP_168884019.1">
    <property type="nucleotide sequence ID" value="NZ_JABAIL010000006.1"/>
</dbReference>
<dbReference type="EMBL" id="JABAIL010000006">
    <property type="protein sequence ID" value="NLR93305.1"/>
    <property type="molecule type" value="Genomic_DNA"/>
</dbReference>
<evidence type="ECO:0000313" key="10">
    <source>
        <dbReference type="Proteomes" id="UP000585050"/>
    </source>
</evidence>
<dbReference type="InterPro" id="IPR000917">
    <property type="entry name" value="Sulfatase_N"/>
</dbReference>
<dbReference type="Pfam" id="PF00884">
    <property type="entry name" value="Sulfatase"/>
    <property type="match status" value="1"/>
</dbReference>
<evidence type="ECO:0000259" key="8">
    <source>
        <dbReference type="Pfam" id="PF00884"/>
    </source>
</evidence>
<keyword evidence="10" id="KW-1185">Reference proteome</keyword>
<comment type="similarity">
    <text evidence="2">Belongs to the sulfatase family.</text>
</comment>
<name>A0A7X8XXQ1_9BACT</name>
<dbReference type="Gene3D" id="3.40.720.10">
    <property type="entry name" value="Alkaline Phosphatase, subunit A"/>
    <property type="match status" value="1"/>
</dbReference>
<dbReference type="InterPro" id="IPR024607">
    <property type="entry name" value="Sulfatase_CS"/>
</dbReference>
<organism evidence="9 10">
    <name type="scientific">Flammeovirga agarivorans</name>
    <dbReference type="NCBI Taxonomy" id="2726742"/>
    <lineage>
        <taxon>Bacteria</taxon>
        <taxon>Pseudomonadati</taxon>
        <taxon>Bacteroidota</taxon>
        <taxon>Cytophagia</taxon>
        <taxon>Cytophagales</taxon>
        <taxon>Flammeovirgaceae</taxon>
        <taxon>Flammeovirga</taxon>
    </lineage>
</organism>
<sequence length="508" mass="57384">MSYKIRFSDLICTLLISLFLCNHVEAKDKPKPNIIFILVDDLGYKDLGCYGSSFYETPNLDALAERSMMFTNAYAANPVCTPTRASIMSGKYPSRLKMTNHSGIAGPKGVGYKLIPPKSVGSLPTSELTLAESLKNEGYFTAHIGKWHLQSHHEKGKEHFPEAHGFDFNVAGHNGGQPGSFFFPYEHPVHKWSNVPGLEDGIPGEYLTDRLTDEAIKVIKEDRTQPFFLNLWFYTVHTPIEGKKEKEEKYRAKAKKMGIQNNNEADPIFNSYHRKYQNNPTYSAMVESMDENIGRLLKTLKEEGLADNTIIIFTSDNGGLSTNKHPNSPTSNLPLKAGKGWVYEGGIREPLLIHWPKKIKEGKVCEEPVVSTDFYPTILDMIGSDLQIEQHVDGISLKPLLKNSKAKLDREAIYFHMPHYHSVNSMGPAGAIRMGDYKLVERFENMTCELFDLKNDIGETKDISKEHPNLTAKMKQKLHEWREKTGAVMPTKNNNYDISKDKNAVQIN</sequence>
<proteinExistence type="inferred from homology"/>
<evidence type="ECO:0000256" key="6">
    <source>
        <dbReference type="ARBA" id="ARBA00022837"/>
    </source>
</evidence>
<feature type="region of interest" description="Disordered" evidence="7">
    <location>
        <begin position="489"/>
        <end position="508"/>
    </location>
</feature>
<keyword evidence="6" id="KW-0106">Calcium</keyword>
<keyword evidence="4" id="KW-0732">Signal</keyword>
<dbReference type="PANTHER" id="PTHR42693:SF42">
    <property type="entry name" value="ARYLSULFATASE G"/>
    <property type="match status" value="1"/>
</dbReference>